<feature type="transmembrane region" description="Helical" evidence="1">
    <location>
        <begin position="127"/>
        <end position="152"/>
    </location>
</feature>
<feature type="transmembrane region" description="Helical" evidence="1">
    <location>
        <begin position="12"/>
        <end position="33"/>
    </location>
</feature>
<dbReference type="OrthoDB" id="9873778at2"/>
<accession>A0A1H2GQ99</accession>
<keyword evidence="3" id="KW-1185">Reference proteome</keyword>
<evidence type="ECO:0000313" key="2">
    <source>
        <dbReference type="EMBL" id="SDU21777.1"/>
    </source>
</evidence>
<sequence>MTTHDKNAESTNWLISLFVVIFVPMVACTPYLLLSTAYGTLNPEEWTRKDSSISLLTAFIFILFSLAFYFVREKNINIHQYINKIIDLKELQDKKYIDFMLAHYGNVASLGVIMAVLAVFFRKSVNILGISFSSLAISILLFLMITVYGLIFTKAVHGALNKGAIVFSSLIIMLILDVAVMQLAINSIPK</sequence>
<proteinExistence type="predicted"/>
<keyword evidence="1" id="KW-1133">Transmembrane helix</keyword>
<name>A0A1H2GQ99_9GAMM</name>
<protein>
    <submittedName>
        <fullName evidence="2">Uncharacterized protein</fullName>
    </submittedName>
</protein>
<feature type="transmembrane region" description="Helical" evidence="1">
    <location>
        <begin position="164"/>
        <end position="185"/>
    </location>
</feature>
<keyword evidence="1" id="KW-0472">Membrane</keyword>
<dbReference type="Proteomes" id="UP000243924">
    <property type="component" value="Chromosome I"/>
</dbReference>
<feature type="transmembrane region" description="Helical" evidence="1">
    <location>
        <begin position="53"/>
        <end position="71"/>
    </location>
</feature>
<gene>
    <name evidence="2" type="ORF">SAMN05216210_2472</name>
</gene>
<reference evidence="3" key="1">
    <citation type="submission" date="2016-10" db="EMBL/GenBank/DDBJ databases">
        <authorList>
            <person name="Varghese N."/>
            <person name="Submissions S."/>
        </authorList>
    </citation>
    <scope>NUCLEOTIDE SEQUENCE [LARGE SCALE GENOMIC DNA]</scope>
    <source>
        <strain evidence="3">CECT 8338</strain>
    </source>
</reference>
<dbReference type="RefSeq" id="WP_092387336.1">
    <property type="nucleotide sequence ID" value="NZ_LT629787.1"/>
</dbReference>
<feature type="transmembrane region" description="Helical" evidence="1">
    <location>
        <begin position="101"/>
        <end position="121"/>
    </location>
</feature>
<dbReference type="STRING" id="1434072.SAMN05216210_2472"/>
<dbReference type="EMBL" id="LT629787">
    <property type="protein sequence ID" value="SDU21777.1"/>
    <property type="molecule type" value="Genomic_DNA"/>
</dbReference>
<dbReference type="AlphaFoldDB" id="A0A1H2GQ99"/>
<keyword evidence="1" id="KW-0812">Transmembrane</keyword>
<organism evidence="2 3">
    <name type="scientific">Halopseudomonas salegens</name>
    <dbReference type="NCBI Taxonomy" id="1434072"/>
    <lineage>
        <taxon>Bacteria</taxon>
        <taxon>Pseudomonadati</taxon>
        <taxon>Pseudomonadota</taxon>
        <taxon>Gammaproteobacteria</taxon>
        <taxon>Pseudomonadales</taxon>
        <taxon>Pseudomonadaceae</taxon>
        <taxon>Halopseudomonas</taxon>
    </lineage>
</organism>
<evidence type="ECO:0000256" key="1">
    <source>
        <dbReference type="SAM" id="Phobius"/>
    </source>
</evidence>
<evidence type="ECO:0000313" key="3">
    <source>
        <dbReference type="Proteomes" id="UP000243924"/>
    </source>
</evidence>